<dbReference type="OrthoDB" id="2376725at2"/>
<sequence>MELELQGHFARHGGVHYEYNASAEEINAFVNQLPADKKESMFEVMQELSENGLITVFNDELFADGDGEIGGSEDC</sequence>
<name>A0A419SGU0_9BACL</name>
<keyword evidence="2" id="KW-1185">Reference proteome</keyword>
<reference evidence="1 2" key="1">
    <citation type="submission" date="2016-08" db="EMBL/GenBank/DDBJ databases">
        <title>Novel Firmicute Genomes.</title>
        <authorList>
            <person name="Poppleton D.I."/>
            <person name="Gribaldo S."/>
        </authorList>
    </citation>
    <scope>NUCLEOTIDE SEQUENCE [LARGE SCALE GENOMIC DNA]</scope>
    <source>
        <strain evidence="1 2">RAOx-1</strain>
    </source>
</reference>
<evidence type="ECO:0000313" key="2">
    <source>
        <dbReference type="Proteomes" id="UP000284219"/>
    </source>
</evidence>
<dbReference type="AlphaFoldDB" id="A0A419SGU0"/>
<evidence type="ECO:0000313" key="1">
    <source>
        <dbReference type="EMBL" id="RKD23021.1"/>
    </source>
</evidence>
<comment type="caution">
    <text evidence="1">The sequence shown here is derived from an EMBL/GenBank/DDBJ whole genome shotgun (WGS) entry which is preliminary data.</text>
</comment>
<dbReference type="RefSeq" id="WP_120190510.1">
    <property type="nucleotide sequence ID" value="NZ_MCHY01000009.1"/>
</dbReference>
<organism evidence="1 2">
    <name type="scientific">Ammoniphilus oxalaticus</name>
    <dbReference type="NCBI Taxonomy" id="66863"/>
    <lineage>
        <taxon>Bacteria</taxon>
        <taxon>Bacillati</taxon>
        <taxon>Bacillota</taxon>
        <taxon>Bacilli</taxon>
        <taxon>Bacillales</taxon>
        <taxon>Paenibacillaceae</taxon>
        <taxon>Aneurinibacillus group</taxon>
        <taxon>Ammoniphilus</taxon>
    </lineage>
</organism>
<dbReference type="EMBL" id="MCHY01000009">
    <property type="protein sequence ID" value="RKD23021.1"/>
    <property type="molecule type" value="Genomic_DNA"/>
</dbReference>
<proteinExistence type="predicted"/>
<gene>
    <name evidence="1" type="ORF">BEP19_12385</name>
</gene>
<protein>
    <submittedName>
        <fullName evidence="1">Uncharacterized protein</fullName>
    </submittedName>
</protein>
<dbReference type="Proteomes" id="UP000284219">
    <property type="component" value="Unassembled WGS sequence"/>
</dbReference>
<accession>A0A419SGU0</accession>